<dbReference type="EMBL" id="JAQLSF010000002">
    <property type="protein sequence ID" value="MDB1566074.1"/>
    <property type="molecule type" value="Genomic_DNA"/>
</dbReference>
<organism evidence="2 3">
    <name type="scientific">Lacticaseibacillus paracasei</name>
    <name type="common">Lactobacillus paracasei</name>
    <dbReference type="NCBI Taxonomy" id="1597"/>
    <lineage>
        <taxon>Bacteria</taxon>
        <taxon>Bacillati</taxon>
        <taxon>Bacillota</taxon>
        <taxon>Bacilli</taxon>
        <taxon>Lactobacillales</taxon>
        <taxon>Lactobacillaceae</taxon>
        <taxon>Lacticaseibacillus</taxon>
    </lineage>
</organism>
<gene>
    <name evidence="2" type="ORF">PGA78_15205</name>
</gene>
<sequence>MKFFETFFEKYSGLTALALVLVASLVPSAANLVFAFLIIFLALTAGYLWFKKKIFQSAIYALAMILLLVYLSNR</sequence>
<reference evidence="2 3" key="1">
    <citation type="submission" date="2023-01" db="EMBL/GenBank/DDBJ databases">
        <title>Complete genome sequence of Lacticaseibacillus paracasei SRCM217440 isolated from Makgeolli.</title>
        <authorList>
            <person name="Yang H.-G."/>
            <person name="Jeong S.-J."/>
            <person name="Ha G.-S."/>
            <person name="Yang H.-J."/>
            <person name="Jeong D.-Y."/>
        </authorList>
    </citation>
    <scope>NUCLEOTIDE SEQUENCE [LARGE SCALE GENOMIC DNA]</scope>
    <source>
        <strain evidence="2 3">SRCM217440</strain>
    </source>
</reference>
<dbReference type="AlphaFoldDB" id="A0AAW6AA72"/>
<keyword evidence="1" id="KW-0472">Membrane</keyword>
<comment type="caution">
    <text evidence="2">The sequence shown here is derived from an EMBL/GenBank/DDBJ whole genome shotgun (WGS) entry which is preliminary data.</text>
</comment>
<keyword evidence="1" id="KW-1133">Transmembrane helix</keyword>
<evidence type="ECO:0008006" key="4">
    <source>
        <dbReference type="Google" id="ProtNLM"/>
    </source>
</evidence>
<evidence type="ECO:0000256" key="1">
    <source>
        <dbReference type="SAM" id="Phobius"/>
    </source>
</evidence>
<dbReference type="Proteomes" id="UP001212327">
    <property type="component" value="Unassembled WGS sequence"/>
</dbReference>
<name>A0AAW6AA72_LACPA</name>
<keyword evidence="1" id="KW-0812">Transmembrane</keyword>
<accession>A0AAW6AA72</accession>
<dbReference type="RefSeq" id="WP_272029373.1">
    <property type="nucleotide sequence ID" value="NZ_JAQLSF010000002.1"/>
</dbReference>
<feature type="transmembrane region" description="Helical" evidence="1">
    <location>
        <begin position="57"/>
        <end position="73"/>
    </location>
</feature>
<evidence type="ECO:0000313" key="3">
    <source>
        <dbReference type="Proteomes" id="UP001212327"/>
    </source>
</evidence>
<protein>
    <recommendedName>
        <fullName evidence="4">Energy-coupling factor transporter transmembrane protein EcfT</fullName>
    </recommendedName>
</protein>
<evidence type="ECO:0000313" key="2">
    <source>
        <dbReference type="EMBL" id="MDB1566074.1"/>
    </source>
</evidence>
<proteinExistence type="predicted"/>